<sequence>IESQLFQAKDITIVNTVGPEGEKAVALRTTGNYITNLRCSIEGFQNTLYAHQGKSQFFFNCDIYVTIDFIIGNATVIIQNSTIRVRHPLHGQQNVITVDGRDMYNSNTTIVIQNCSIVSTPDLQSQTDVKTYLGRPWKKFSQTIIMQHLDTFVDRECWTKFDESSDVTTLHYFEI</sequence>
<dbReference type="GO" id="GO:0042545">
    <property type="term" value="P:cell wall modification"/>
    <property type="evidence" value="ECO:0007669"/>
    <property type="project" value="InterPro"/>
</dbReference>
<dbReference type="InterPro" id="IPR011050">
    <property type="entry name" value="Pectin_lyase_fold/virulence"/>
</dbReference>
<keyword evidence="6" id="KW-1185">Reference proteome</keyword>
<accession>A0AAD9WVK3</accession>
<dbReference type="GO" id="GO:0030599">
    <property type="term" value="F:pectinesterase activity"/>
    <property type="evidence" value="ECO:0007669"/>
    <property type="project" value="InterPro"/>
</dbReference>
<comment type="caution">
    <text evidence="5">The sequence shown here is derived from an EMBL/GenBank/DDBJ whole genome shotgun (WGS) entry which is preliminary data.</text>
</comment>
<dbReference type="AlphaFoldDB" id="A0AAD9WVK3"/>
<dbReference type="SUPFAM" id="SSF51126">
    <property type="entry name" value="Pectin lyase-like"/>
    <property type="match status" value="1"/>
</dbReference>
<proteinExistence type="predicted"/>
<keyword evidence="3" id="KW-0063">Aspartyl esterase</keyword>
<dbReference type="Proteomes" id="UP001280121">
    <property type="component" value="Unassembled WGS sequence"/>
</dbReference>
<evidence type="ECO:0000259" key="4">
    <source>
        <dbReference type="Pfam" id="PF01095"/>
    </source>
</evidence>
<name>A0AAD9WVK3_9ROSI</name>
<gene>
    <name evidence="5" type="ORF">Ddye_019373</name>
</gene>
<dbReference type="InterPro" id="IPR000070">
    <property type="entry name" value="Pectinesterase_cat"/>
</dbReference>
<dbReference type="Gene3D" id="2.160.20.10">
    <property type="entry name" value="Single-stranded right-handed beta-helix, Pectin lyase-like"/>
    <property type="match status" value="1"/>
</dbReference>
<evidence type="ECO:0000256" key="1">
    <source>
        <dbReference type="ARBA" id="ARBA00005184"/>
    </source>
</evidence>
<protein>
    <recommendedName>
        <fullName evidence="4">Pectinesterase catalytic domain-containing protein</fullName>
    </recommendedName>
</protein>
<evidence type="ECO:0000256" key="3">
    <source>
        <dbReference type="ARBA" id="ARBA00023085"/>
    </source>
</evidence>
<dbReference type="EMBL" id="JANJYI010000006">
    <property type="protein sequence ID" value="KAK2644178.1"/>
    <property type="molecule type" value="Genomic_DNA"/>
</dbReference>
<dbReference type="Pfam" id="PF01095">
    <property type="entry name" value="Pectinesterase"/>
    <property type="match status" value="1"/>
</dbReference>
<evidence type="ECO:0000256" key="2">
    <source>
        <dbReference type="ARBA" id="ARBA00022801"/>
    </source>
</evidence>
<evidence type="ECO:0000313" key="6">
    <source>
        <dbReference type="Proteomes" id="UP001280121"/>
    </source>
</evidence>
<feature type="non-terminal residue" evidence="5">
    <location>
        <position position="1"/>
    </location>
</feature>
<feature type="domain" description="Pectinesterase catalytic" evidence="4">
    <location>
        <begin position="3"/>
        <end position="174"/>
    </location>
</feature>
<organism evidence="5 6">
    <name type="scientific">Dipteronia dyeriana</name>
    <dbReference type="NCBI Taxonomy" id="168575"/>
    <lineage>
        <taxon>Eukaryota</taxon>
        <taxon>Viridiplantae</taxon>
        <taxon>Streptophyta</taxon>
        <taxon>Embryophyta</taxon>
        <taxon>Tracheophyta</taxon>
        <taxon>Spermatophyta</taxon>
        <taxon>Magnoliopsida</taxon>
        <taxon>eudicotyledons</taxon>
        <taxon>Gunneridae</taxon>
        <taxon>Pentapetalae</taxon>
        <taxon>rosids</taxon>
        <taxon>malvids</taxon>
        <taxon>Sapindales</taxon>
        <taxon>Sapindaceae</taxon>
        <taxon>Hippocastanoideae</taxon>
        <taxon>Acereae</taxon>
        <taxon>Dipteronia</taxon>
    </lineage>
</organism>
<comment type="pathway">
    <text evidence="1">Glycan metabolism; pectin degradation; 2-dehydro-3-deoxy-D-gluconate from pectin: step 1/5.</text>
</comment>
<dbReference type="InterPro" id="IPR012334">
    <property type="entry name" value="Pectin_lyas_fold"/>
</dbReference>
<evidence type="ECO:0000313" key="5">
    <source>
        <dbReference type="EMBL" id="KAK2644178.1"/>
    </source>
</evidence>
<reference evidence="5" key="1">
    <citation type="journal article" date="2023" name="Plant J.">
        <title>Genome sequences and population genomics provide insights into the demographic history, inbreeding, and mutation load of two 'living fossil' tree species of Dipteronia.</title>
        <authorList>
            <person name="Feng Y."/>
            <person name="Comes H.P."/>
            <person name="Chen J."/>
            <person name="Zhu S."/>
            <person name="Lu R."/>
            <person name="Zhang X."/>
            <person name="Li P."/>
            <person name="Qiu J."/>
            <person name="Olsen K.M."/>
            <person name="Qiu Y."/>
        </authorList>
    </citation>
    <scope>NUCLEOTIDE SEQUENCE</scope>
    <source>
        <strain evidence="5">KIB01</strain>
    </source>
</reference>
<dbReference type="PANTHER" id="PTHR31707">
    <property type="entry name" value="PECTINESTERASE"/>
    <property type="match status" value="1"/>
</dbReference>
<keyword evidence="2" id="KW-0378">Hydrolase</keyword>